<dbReference type="RefSeq" id="WP_239087515.1">
    <property type="nucleotide sequence ID" value="NZ_BOMK01000034.1"/>
</dbReference>
<organism evidence="3 4">
    <name type="scientific">Actinoplanes digitatis</name>
    <dbReference type="NCBI Taxonomy" id="1868"/>
    <lineage>
        <taxon>Bacteria</taxon>
        <taxon>Bacillati</taxon>
        <taxon>Actinomycetota</taxon>
        <taxon>Actinomycetes</taxon>
        <taxon>Micromonosporales</taxon>
        <taxon>Micromonosporaceae</taxon>
        <taxon>Actinoplanes</taxon>
    </lineage>
</organism>
<feature type="signal peptide" evidence="1">
    <location>
        <begin position="1"/>
        <end position="24"/>
    </location>
</feature>
<keyword evidence="1" id="KW-0732">Signal</keyword>
<dbReference type="InterPro" id="IPR005183">
    <property type="entry name" value="DUF305_CopM-like"/>
</dbReference>
<evidence type="ECO:0000256" key="1">
    <source>
        <dbReference type="SAM" id="SignalP"/>
    </source>
</evidence>
<sequence>MRPRHAAVVIAAALLLGACGTTPAAPPATVVATEAALQAGGAHNDTDVMYLQMMVAHHEQGLEMVRLAEKGASRAELKTLAKAIDVTQSDELKLMTGWLGQWSKPTTVDHAPSAHADHGGLPATGPEEIAALRKAKGAKFETAFLSLFVAHQHNAVEMAKMETTQGSNTEAKALAERVRLSRTDQIRQMLKLMNS</sequence>
<accession>A0A7W7MM56</accession>
<dbReference type="EMBL" id="JACHNH010000001">
    <property type="protein sequence ID" value="MBB4759563.1"/>
    <property type="molecule type" value="Genomic_DNA"/>
</dbReference>
<proteinExistence type="predicted"/>
<feature type="domain" description="DUF305" evidence="2">
    <location>
        <begin position="47"/>
        <end position="192"/>
    </location>
</feature>
<evidence type="ECO:0000259" key="2">
    <source>
        <dbReference type="Pfam" id="PF03713"/>
    </source>
</evidence>
<dbReference type="Proteomes" id="UP000578112">
    <property type="component" value="Unassembled WGS sequence"/>
</dbReference>
<dbReference type="Pfam" id="PF03713">
    <property type="entry name" value="DUF305"/>
    <property type="match status" value="1"/>
</dbReference>
<keyword evidence="4" id="KW-1185">Reference proteome</keyword>
<dbReference type="PANTHER" id="PTHR36933:SF1">
    <property type="entry name" value="SLL0788 PROTEIN"/>
    <property type="match status" value="1"/>
</dbReference>
<dbReference type="Gene3D" id="1.20.1260.10">
    <property type="match status" value="1"/>
</dbReference>
<dbReference type="PANTHER" id="PTHR36933">
    <property type="entry name" value="SLL0788 PROTEIN"/>
    <property type="match status" value="1"/>
</dbReference>
<name>A0A7W7MM56_9ACTN</name>
<protein>
    <submittedName>
        <fullName evidence="3">Uncharacterized protein (DUF305 family)</fullName>
    </submittedName>
</protein>
<dbReference type="InterPro" id="IPR012347">
    <property type="entry name" value="Ferritin-like"/>
</dbReference>
<feature type="chain" id="PRO_5030590228" evidence="1">
    <location>
        <begin position="25"/>
        <end position="195"/>
    </location>
</feature>
<gene>
    <name evidence="3" type="ORF">BJ971_000119</name>
</gene>
<reference evidence="3 4" key="1">
    <citation type="submission" date="2020-08" db="EMBL/GenBank/DDBJ databases">
        <title>Sequencing the genomes of 1000 actinobacteria strains.</title>
        <authorList>
            <person name="Klenk H.-P."/>
        </authorList>
    </citation>
    <scope>NUCLEOTIDE SEQUENCE [LARGE SCALE GENOMIC DNA]</scope>
    <source>
        <strain evidence="3 4">DSM 43149</strain>
    </source>
</reference>
<dbReference type="AlphaFoldDB" id="A0A7W7MM56"/>
<evidence type="ECO:0000313" key="4">
    <source>
        <dbReference type="Proteomes" id="UP000578112"/>
    </source>
</evidence>
<evidence type="ECO:0000313" key="3">
    <source>
        <dbReference type="EMBL" id="MBB4759563.1"/>
    </source>
</evidence>
<comment type="caution">
    <text evidence="3">The sequence shown here is derived from an EMBL/GenBank/DDBJ whole genome shotgun (WGS) entry which is preliminary data.</text>
</comment>
<dbReference type="PROSITE" id="PS51257">
    <property type="entry name" value="PROKAR_LIPOPROTEIN"/>
    <property type="match status" value="1"/>
</dbReference>